<dbReference type="InterPro" id="IPR032466">
    <property type="entry name" value="Metal_Hydrolase"/>
</dbReference>
<sequence>MSESKGKYRLAITNALMIQPGEPENPVTADLLVAQDGTIAYIGSETKDKIENADRVIDATGKWLLPGFVSAHSHLWQHGLASRAPNSNVAEWSTVVGNSMRRVRPCDMYMVTFNGALGHVRKGITTAFNSTCCLAFRDGRAERAQFEAVLDAGIRFVHGFSIGHVTKRWSEARAIARTELFRSWCSTFDVPDHFFGSRMVLQGLEYDEKRTLATEAMIKKRFSLDGYISYLESPDSNHIAVGKAGWAWLKEFELVHQEMTIGHFLHTSTAPEIVQEAAKAGMRMTWNPLSNGRLGSGVLDLPKDIPIALGVDGEAASGRCDPFENMRMGLYSVRQSKQSAGALAPHEIYFMHTLGAAQVLNIADRVGSLETGKLADMILLKPPHTREIRDHVSALVFASGVEDIEVVFIGGLEEWPRSRPMPTMAHGGRWKPWNIKLEHTSKSTQKPQSDDSKSNPDRVGK</sequence>
<dbReference type="PANTHER" id="PTHR43794:SF11">
    <property type="entry name" value="AMIDOHYDROLASE-RELATED DOMAIN-CONTAINING PROTEIN"/>
    <property type="match status" value="1"/>
</dbReference>
<dbReference type="OrthoDB" id="194468at2759"/>
<dbReference type="InterPro" id="IPR006680">
    <property type="entry name" value="Amidohydro-rel"/>
</dbReference>
<accession>A0A9W9EWB0</accession>
<dbReference type="Proteomes" id="UP001149074">
    <property type="component" value="Unassembled WGS sequence"/>
</dbReference>
<comment type="caution">
    <text evidence="4">The sequence shown here is derived from an EMBL/GenBank/DDBJ whole genome shotgun (WGS) entry which is preliminary data.</text>
</comment>
<feature type="domain" description="Amidohydrolase-related" evidence="3">
    <location>
        <begin position="262"/>
        <end position="411"/>
    </location>
</feature>
<evidence type="ECO:0000313" key="5">
    <source>
        <dbReference type="Proteomes" id="UP001149074"/>
    </source>
</evidence>
<evidence type="ECO:0000259" key="3">
    <source>
        <dbReference type="Pfam" id="PF01979"/>
    </source>
</evidence>
<protein>
    <submittedName>
        <fullName evidence="4">Amidohydrolase 1</fullName>
    </submittedName>
</protein>
<keyword evidence="1" id="KW-0378">Hydrolase</keyword>
<name>A0A9W9EWB0_9EURO</name>
<dbReference type="SUPFAM" id="SSF51556">
    <property type="entry name" value="Metallo-dependent hydrolases"/>
    <property type="match status" value="1"/>
</dbReference>
<dbReference type="EMBL" id="JAPQKI010000009">
    <property type="protein sequence ID" value="KAJ5089202.1"/>
    <property type="molecule type" value="Genomic_DNA"/>
</dbReference>
<reference evidence="4" key="2">
    <citation type="journal article" date="2023" name="IMA Fungus">
        <title>Comparative genomic study of the Penicillium genus elucidates a diverse pangenome and 15 lateral gene transfer events.</title>
        <authorList>
            <person name="Petersen C."/>
            <person name="Sorensen T."/>
            <person name="Nielsen M.R."/>
            <person name="Sondergaard T.E."/>
            <person name="Sorensen J.L."/>
            <person name="Fitzpatrick D.A."/>
            <person name="Frisvad J.C."/>
            <person name="Nielsen K.L."/>
        </authorList>
    </citation>
    <scope>NUCLEOTIDE SEQUENCE</scope>
    <source>
        <strain evidence="4">IBT 30761</strain>
    </source>
</reference>
<dbReference type="Gene3D" id="2.30.40.10">
    <property type="entry name" value="Urease, subunit C, domain 1"/>
    <property type="match status" value="1"/>
</dbReference>
<reference evidence="4" key="1">
    <citation type="submission" date="2022-11" db="EMBL/GenBank/DDBJ databases">
        <authorList>
            <person name="Petersen C."/>
        </authorList>
    </citation>
    <scope>NUCLEOTIDE SEQUENCE</scope>
    <source>
        <strain evidence="4">IBT 30761</strain>
    </source>
</reference>
<dbReference type="GeneID" id="81359357"/>
<evidence type="ECO:0000256" key="2">
    <source>
        <dbReference type="SAM" id="MobiDB-lite"/>
    </source>
</evidence>
<dbReference type="InterPro" id="IPR011059">
    <property type="entry name" value="Metal-dep_hydrolase_composite"/>
</dbReference>
<feature type="region of interest" description="Disordered" evidence="2">
    <location>
        <begin position="423"/>
        <end position="461"/>
    </location>
</feature>
<dbReference type="InterPro" id="IPR050287">
    <property type="entry name" value="MTA/SAH_deaminase"/>
</dbReference>
<keyword evidence="5" id="KW-1185">Reference proteome</keyword>
<dbReference type="GO" id="GO:0016810">
    <property type="term" value="F:hydrolase activity, acting on carbon-nitrogen (but not peptide) bonds"/>
    <property type="evidence" value="ECO:0007669"/>
    <property type="project" value="InterPro"/>
</dbReference>
<organism evidence="4 5">
    <name type="scientific">Penicillium argentinense</name>
    <dbReference type="NCBI Taxonomy" id="1131581"/>
    <lineage>
        <taxon>Eukaryota</taxon>
        <taxon>Fungi</taxon>
        <taxon>Dikarya</taxon>
        <taxon>Ascomycota</taxon>
        <taxon>Pezizomycotina</taxon>
        <taxon>Eurotiomycetes</taxon>
        <taxon>Eurotiomycetidae</taxon>
        <taxon>Eurotiales</taxon>
        <taxon>Aspergillaceae</taxon>
        <taxon>Penicillium</taxon>
    </lineage>
</organism>
<dbReference type="SUPFAM" id="SSF51338">
    <property type="entry name" value="Composite domain of metallo-dependent hydrolases"/>
    <property type="match status" value="1"/>
</dbReference>
<dbReference type="PANTHER" id="PTHR43794">
    <property type="entry name" value="AMINOHYDROLASE SSNA-RELATED"/>
    <property type="match status" value="1"/>
</dbReference>
<evidence type="ECO:0000256" key="1">
    <source>
        <dbReference type="ARBA" id="ARBA00022801"/>
    </source>
</evidence>
<proteinExistence type="predicted"/>
<dbReference type="Pfam" id="PF01979">
    <property type="entry name" value="Amidohydro_1"/>
    <property type="match status" value="1"/>
</dbReference>
<evidence type="ECO:0000313" key="4">
    <source>
        <dbReference type="EMBL" id="KAJ5089202.1"/>
    </source>
</evidence>
<gene>
    <name evidence="4" type="ORF">N7532_007886</name>
</gene>
<dbReference type="RefSeq" id="XP_056471184.1">
    <property type="nucleotide sequence ID" value="XM_056620378.1"/>
</dbReference>
<dbReference type="Gene3D" id="3.20.20.140">
    <property type="entry name" value="Metal-dependent hydrolases"/>
    <property type="match status" value="1"/>
</dbReference>
<dbReference type="AlphaFoldDB" id="A0A9W9EWB0"/>
<feature type="compositionally biased region" description="Basic and acidic residues" evidence="2">
    <location>
        <begin position="448"/>
        <end position="461"/>
    </location>
</feature>